<evidence type="ECO:0000313" key="4">
    <source>
        <dbReference type="Proteomes" id="UP000652231"/>
    </source>
</evidence>
<organism evidence="3 4">
    <name type="scientific">Planktosalinus lacus</name>
    <dbReference type="NCBI Taxonomy" id="1526573"/>
    <lineage>
        <taxon>Bacteria</taxon>
        <taxon>Pseudomonadati</taxon>
        <taxon>Bacteroidota</taxon>
        <taxon>Flavobacteriia</taxon>
        <taxon>Flavobacteriales</taxon>
        <taxon>Flavobacteriaceae</taxon>
        <taxon>Planktosalinus</taxon>
    </lineage>
</organism>
<dbReference type="Pfam" id="PF18962">
    <property type="entry name" value="Por_Secre_tail"/>
    <property type="match status" value="1"/>
</dbReference>
<dbReference type="InterPro" id="IPR026444">
    <property type="entry name" value="Secre_tail"/>
</dbReference>
<name>A0A8J2V858_9FLAO</name>
<gene>
    <name evidence="3" type="ORF">GCM10011312_07050</name>
</gene>
<evidence type="ECO:0000259" key="2">
    <source>
        <dbReference type="Pfam" id="PF18962"/>
    </source>
</evidence>
<dbReference type="NCBIfam" id="TIGR04183">
    <property type="entry name" value="Por_Secre_tail"/>
    <property type="match status" value="1"/>
</dbReference>
<protein>
    <recommendedName>
        <fullName evidence="2">Secretion system C-terminal sorting domain-containing protein</fullName>
    </recommendedName>
</protein>
<keyword evidence="1" id="KW-0732">Signal</keyword>
<dbReference type="EMBL" id="BMGK01000002">
    <property type="protein sequence ID" value="GGD85578.1"/>
    <property type="molecule type" value="Genomic_DNA"/>
</dbReference>
<proteinExistence type="predicted"/>
<dbReference type="AlphaFoldDB" id="A0A8J2V858"/>
<comment type="caution">
    <text evidence="3">The sequence shown here is derived from an EMBL/GenBank/DDBJ whole genome shotgun (WGS) entry which is preliminary data.</text>
</comment>
<accession>A0A8J2V858</accession>
<dbReference type="Proteomes" id="UP000652231">
    <property type="component" value="Unassembled WGS sequence"/>
</dbReference>
<feature type="domain" description="Secretion system C-terminal sorting" evidence="2">
    <location>
        <begin position="293"/>
        <end position="359"/>
    </location>
</feature>
<evidence type="ECO:0000313" key="3">
    <source>
        <dbReference type="EMBL" id="GGD85578.1"/>
    </source>
</evidence>
<evidence type="ECO:0000256" key="1">
    <source>
        <dbReference type="ARBA" id="ARBA00022729"/>
    </source>
</evidence>
<sequence length="362" mass="38784">MGSAKLIAQPANDLIENAIDLGYGPIPYDEEAVDFSNATNANDHTPGGTGCALSQPGVWYKFTATKVGVVGAGIILPDSPVIVFFEGPAEGVTSGMELFYVDQPNNTCAVGSLSSIETTPGTTYYVYMKNNVASDILINTTNAFQVPENDLIENAINLNGMEDYFEEDIHFLMATNTNDGGANGCDIGEAGIWYKFTAQIDGQVVAGISSAATEGGIIFYTAEDENATSGSDLTWFNAPNNPCAGGNITSIEAIAGNTYYVFTGMDDPYGDFSINLSQILNNSDFTIVDFNYYPNPVVEQLNFSSKTTIDHIKVYNLLGQVVLNEIINNTSGSLDMRHLTNGMYLAEVTSGDIKTTAKILKK</sequence>
<reference evidence="3" key="2">
    <citation type="submission" date="2020-09" db="EMBL/GenBank/DDBJ databases">
        <authorList>
            <person name="Sun Q."/>
            <person name="Zhou Y."/>
        </authorList>
    </citation>
    <scope>NUCLEOTIDE SEQUENCE</scope>
    <source>
        <strain evidence="3">CGMCC 1.12924</strain>
    </source>
</reference>
<keyword evidence="4" id="KW-1185">Reference proteome</keyword>
<reference evidence="3" key="1">
    <citation type="journal article" date="2014" name="Int. J. Syst. Evol. Microbiol.">
        <title>Complete genome sequence of Corynebacterium casei LMG S-19264T (=DSM 44701T), isolated from a smear-ripened cheese.</title>
        <authorList>
            <consortium name="US DOE Joint Genome Institute (JGI-PGF)"/>
            <person name="Walter F."/>
            <person name="Albersmeier A."/>
            <person name="Kalinowski J."/>
            <person name="Ruckert C."/>
        </authorList>
    </citation>
    <scope>NUCLEOTIDE SEQUENCE</scope>
    <source>
        <strain evidence="3">CGMCC 1.12924</strain>
    </source>
</reference>